<dbReference type="PANTHER" id="PTHR30483">
    <property type="entry name" value="LEUCINE-SPECIFIC-BINDING PROTEIN"/>
    <property type="match status" value="1"/>
</dbReference>
<dbReference type="InterPro" id="IPR028082">
    <property type="entry name" value="Peripla_BP_I"/>
</dbReference>
<sequence>MRQAAPTPSKRAALAAAALVASLAIPIASATEPVKIGLLTTLSGQGSALGNEVRDGFRLAVQHAGGKLGGLPVSMEVVDDQQDPQAARKAIDRFIKRDKVNLITGVVFSNVLLPVLPEILRSDTVYLSINTGPREYAGAKCDPRFFAVAWQNEDIPAAMGKFATEKGYKRVALIAPNYPGGRESLEGFKRLYKGTVADETYSKMGQLDFAPELAQLRAVKPDAVFFFLPGGMGVNFIKQLSAAGLDKQMAVLAPGFSGDEDTIRAVGDPMAGLYNASQWAADLDNAANKRFVAGFEKAYGRMPTMYAAQAYDAAMLIDSAVRKVGGKLEDEAAFRKALKRAEFASVRGNFRFNTNQYPVQDIYMRQVQRGPDGKLANRLVGKTLAAHADAFVSECKMQ</sequence>
<dbReference type="Proteomes" id="UP000253501">
    <property type="component" value="Unassembled WGS sequence"/>
</dbReference>
<feature type="signal peptide" evidence="3">
    <location>
        <begin position="1"/>
        <end position="30"/>
    </location>
</feature>
<name>A0A367P950_CUPNE</name>
<reference evidence="5 6" key="1">
    <citation type="submission" date="2018-04" db="EMBL/GenBank/DDBJ databases">
        <title>Cupriavidus necator CR12 genome sequencing and assembly.</title>
        <authorList>
            <person name="Ben Fekih I."/>
            <person name="Mazhar H.S."/>
            <person name="Bello S.K."/>
            <person name="Rensing C."/>
        </authorList>
    </citation>
    <scope>NUCLEOTIDE SEQUENCE [LARGE SCALE GENOMIC DNA]</scope>
    <source>
        <strain evidence="5 6">CR12</strain>
    </source>
</reference>
<dbReference type="Gene3D" id="3.40.50.2300">
    <property type="match status" value="2"/>
</dbReference>
<dbReference type="Pfam" id="PF13458">
    <property type="entry name" value="Peripla_BP_6"/>
    <property type="match status" value="1"/>
</dbReference>
<comment type="caution">
    <text evidence="5">The sequence shown here is derived from an EMBL/GenBank/DDBJ whole genome shotgun (WGS) entry which is preliminary data.</text>
</comment>
<dbReference type="PANTHER" id="PTHR30483:SF6">
    <property type="entry name" value="PERIPLASMIC BINDING PROTEIN OF ABC TRANSPORTER FOR NATURAL AMINO ACIDS"/>
    <property type="match status" value="1"/>
</dbReference>
<keyword evidence="2 3" id="KW-0732">Signal</keyword>
<dbReference type="EMBL" id="QDHA01000141">
    <property type="protein sequence ID" value="RCJ03586.1"/>
    <property type="molecule type" value="Genomic_DNA"/>
</dbReference>
<evidence type="ECO:0000256" key="2">
    <source>
        <dbReference type="ARBA" id="ARBA00022729"/>
    </source>
</evidence>
<dbReference type="RefSeq" id="WP_114136154.1">
    <property type="nucleotide sequence ID" value="NZ_CP068435.1"/>
</dbReference>
<accession>A0A367P950</accession>
<protein>
    <submittedName>
        <fullName evidence="5">ABC transporter substrate-binding protein</fullName>
    </submittedName>
</protein>
<dbReference type="SUPFAM" id="SSF53822">
    <property type="entry name" value="Periplasmic binding protein-like I"/>
    <property type="match status" value="1"/>
</dbReference>
<feature type="domain" description="Leucine-binding protein" evidence="4">
    <location>
        <begin position="33"/>
        <end position="369"/>
    </location>
</feature>
<proteinExistence type="inferred from homology"/>
<dbReference type="AlphaFoldDB" id="A0A367P950"/>
<organism evidence="5 6">
    <name type="scientific">Cupriavidus necator</name>
    <name type="common">Alcaligenes eutrophus</name>
    <name type="synonym">Ralstonia eutropha</name>
    <dbReference type="NCBI Taxonomy" id="106590"/>
    <lineage>
        <taxon>Bacteria</taxon>
        <taxon>Pseudomonadati</taxon>
        <taxon>Pseudomonadota</taxon>
        <taxon>Betaproteobacteria</taxon>
        <taxon>Burkholderiales</taxon>
        <taxon>Burkholderiaceae</taxon>
        <taxon>Cupriavidus</taxon>
    </lineage>
</organism>
<gene>
    <name evidence="5" type="ORF">DDK22_36445</name>
</gene>
<comment type="similarity">
    <text evidence="1">Belongs to the leucine-binding protein family.</text>
</comment>
<evidence type="ECO:0000313" key="6">
    <source>
        <dbReference type="Proteomes" id="UP000253501"/>
    </source>
</evidence>
<dbReference type="InterPro" id="IPR028081">
    <property type="entry name" value="Leu-bd"/>
</dbReference>
<dbReference type="CDD" id="cd06359">
    <property type="entry name" value="PBP1_Nba-like"/>
    <property type="match status" value="1"/>
</dbReference>
<dbReference type="InterPro" id="IPR051010">
    <property type="entry name" value="BCAA_transport"/>
</dbReference>
<feature type="chain" id="PRO_5016975971" evidence="3">
    <location>
        <begin position="31"/>
        <end position="398"/>
    </location>
</feature>
<evidence type="ECO:0000313" key="5">
    <source>
        <dbReference type="EMBL" id="RCJ03586.1"/>
    </source>
</evidence>
<evidence type="ECO:0000256" key="1">
    <source>
        <dbReference type="ARBA" id="ARBA00010062"/>
    </source>
</evidence>
<evidence type="ECO:0000259" key="4">
    <source>
        <dbReference type="Pfam" id="PF13458"/>
    </source>
</evidence>
<evidence type="ECO:0000256" key="3">
    <source>
        <dbReference type="SAM" id="SignalP"/>
    </source>
</evidence>